<dbReference type="EMBL" id="PYGE01000038">
    <property type="protein sequence ID" value="PSK90584.1"/>
    <property type="molecule type" value="Genomic_DNA"/>
</dbReference>
<evidence type="ECO:0000313" key="3">
    <source>
        <dbReference type="Proteomes" id="UP000243528"/>
    </source>
</evidence>
<evidence type="ECO:0000313" key="2">
    <source>
        <dbReference type="EMBL" id="PSK90584.1"/>
    </source>
</evidence>
<keyword evidence="3" id="KW-1185">Reference proteome</keyword>
<gene>
    <name evidence="2" type="ORF">CLV30_1389</name>
</gene>
<evidence type="ECO:0000256" key="1">
    <source>
        <dbReference type="SAM" id="MobiDB-lite"/>
    </source>
</evidence>
<feature type="region of interest" description="Disordered" evidence="1">
    <location>
        <begin position="63"/>
        <end position="87"/>
    </location>
</feature>
<proteinExistence type="predicted"/>
<dbReference type="AlphaFoldDB" id="A0A2P8D048"/>
<comment type="caution">
    <text evidence="2">The sequence shown here is derived from an EMBL/GenBank/DDBJ whole genome shotgun (WGS) entry which is preliminary data.</text>
</comment>
<accession>A0A2P8D048</accession>
<protein>
    <submittedName>
        <fullName evidence="2">Uncharacterized protein</fullName>
    </submittedName>
</protein>
<dbReference type="RefSeq" id="WP_106540111.1">
    <property type="nucleotide sequence ID" value="NZ_PYGE01000038.1"/>
</dbReference>
<reference evidence="2 3" key="1">
    <citation type="submission" date="2018-03" db="EMBL/GenBank/DDBJ databases">
        <title>Genomic Encyclopedia of Archaeal and Bacterial Type Strains, Phase II (KMG-II): from individual species to whole genera.</title>
        <authorList>
            <person name="Goeker M."/>
        </authorList>
    </citation>
    <scope>NUCLEOTIDE SEQUENCE [LARGE SCALE GENOMIC DNA]</scope>
    <source>
        <strain evidence="2 3">DSM 45211</strain>
    </source>
</reference>
<sequence length="87" mass="9991">MSELDDGRPETGVDGVIDELLADVRWHVREMQWKNAAVEHLQAMRDGQYLSAADRQDIKDLERAFGRPAKSDRYRRPQRPDVGGDAR</sequence>
<organism evidence="2 3">
    <name type="scientific">Haloactinopolyspora alba</name>
    <dbReference type="NCBI Taxonomy" id="648780"/>
    <lineage>
        <taxon>Bacteria</taxon>
        <taxon>Bacillati</taxon>
        <taxon>Actinomycetota</taxon>
        <taxon>Actinomycetes</taxon>
        <taxon>Jiangellales</taxon>
        <taxon>Jiangellaceae</taxon>
        <taxon>Haloactinopolyspora</taxon>
    </lineage>
</organism>
<dbReference type="Proteomes" id="UP000243528">
    <property type="component" value="Unassembled WGS sequence"/>
</dbReference>
<name>A0A2P8D048_9ACTN</name>